<proteinExistence type="predicted"/>
<evidence type="ECO:0000313" key="2">
    <source>
        <dbReference type="Proteomes" id="UP001056855"/>
    </source>
</evidence>
<name>A0A9E7N9C8_9EURY</name>
<reference evidence="1" key="1">
    <citation type="submission" date="2022-06" db="EMBL/GenBank/DDBJ databases">
        <title>Diverse halophilic archaea isolated from saline environments.</title>
        <authorList>
            <person name="Cui H.-L."/>
        </authorList>
    </citation>
    <scope>NUCLEOTIDE SEQUENCE</scope>
    <source>
        <strain evidence="1">WLHS1</strain>
    </source>
</reference>
<dbReference type="EMBL" id="CP100355">
    <property type="protein sequence ID" value="UTF52778.1"/>
    <property type="molecule type" value="Genomic_DNA"/>
</dbReference>
<dbReference type="Pfam" id="PF24444">
    <property type="entry name" value="DUF7563"/>
    <property type="match status" value="1"/>
</dbReference>
<dbReference type="AlphaFoldDB" id="A0A9E7N9C8"/>
<dbReference type="RefSeq" id="WP_254156828.1">
    <property type="nucleotide sequence ID" value="NZ_CP100355.1"/>
</dbReference>
<sequence length="68" mass="7279">MSTVPTVYGADLTGNRCLNCETRVLEGTVRVFGSNGVDLFACPACTPLRDLQRGAGSNPDFTRQEDGQ</sequence>
<evidence type="ECO:0000313" key="1">
    <source>
        <dbReference type="EMBL" id="UTF52778.1"/>
    </source>
</evidence>
<organism evidence="1 2">
    <name type="scientific">Natronosalvus rutilus</name>
    <dbReference type="NCBI Taxonomy" id="2953753"/>
    <lineage>
        <taxon>Archaea</taxon>
        <taxon>Methanobacteriati</taxon>
        <taxon>Methanobacteriota</taxon>
        <taxon>Stenosarchaea group</taxon>
        <taxon>Halobacteria</taxon>
        <taxon>Halobacteriales</taxon>
        <taxon>Natrialbaceae</taxon>
        <taxon>Natronosalvus</taxon>
    </lineage>
</organism>
<accession>A0A9E7N9C8</accession>
<keyword evidence="2" id="KW-1185">Reference proteome</keyword>
<dbReference type="KEGG" id="sawl:NGM29_13425"/>
<dbReference type="Proteomes" id="UP001056855">
    <property type="component" value="Chromosome"/>
</dbReference>
<protein>
    <recommendedName>
        <fullName evidence="3">Small CPxCG-related zinc finger protein</fullName>
    </recommendedName>
</protein>
<dbReference type="GeneID" id="73291065"/>
<gene>
    <name evidence="1" type="ORF">NGM29_13425</name>
</gene>
<dbReference type="InterPro" id="IPR055985">
    <property type="entry name" value="DUF7563"/>
</dbReference>
<evidence type="ECO:0008006" key="3">
    <source>
        <dbReference type="Google" id="ProtNLM"/>
    </source>
</evidence>